<evidence type="ECO:0000313" key="4">
    <source>
        <dbReference type="Proteomes" id="UP000277928"/>
    </source>
</evidence>
<evidence type="ECO:0000256" key="1">
    <source>
        <dbReference type="SAM" id="Coils"/>
    </source>
</evidence>
<name>A0A3P6TL34_LITSI</name>
<dbReference type="PROSITE" id="PS51233">
    <property type="entry name" value="VWFD"/>
    <property type="match status" value="1"/>
</dbReference>
<dbReference type="Proteomes" id="UP000277928">
    <property type="component" value="Unassembled WGS sequence"/>
</dbReference>
<organism evidence="3 4">
    <name type="scientific">Litomosoides sigmodontis</name>
    <name type="common">Filarial nematode worm</name>
    <dbReference type="NCBI Taxonomy" id="42156"/>
    <lineage>
        <taxon>Eukaryota</taxon>
        <taxon>Metazoa</taxon>
        <taxon>Ecdysozoa</taxon>
        <taxon>Nematoda</taxon>
        <taxon>Chromadorea</taxon>
        <taxon>Rhabditida</taxon>
        <taxon>Spirurina</taxon>
        <taxon>Spiruromorpha</taxon>
        <taxon>Filarioidea</taxon>
        <taxon>Onchocercidae</taxon>
        <taxon>Litomosoides</taxon>
    </lineage>
</organism>
<reference evidence="3 4" key="1">
    <citation type="submission" date="2018-08" db="EMBL/GenBank/DDBJ databases">
        <authorList>
            <person name="Laetsch R D."/>
            <person name="Stevens L."/>
            <person name="Kumar S."/>
            <person name="Blaxter L. M."/>
        </authorList>
    </citation>
    <scope>NUCLEOTIDE SEQUENCE [LARGE SCALE GENOMIC DNA]</scope>
</reference>
<dbReference type="InterPro" id="IPR001846">
    <property type="entry name" value="VWF_type-D"/>
</dbReference>
<feature type="domain" description="VWFD" evidence="2">
    <location>
        <begin position="1472"/>
        <end position="1637"/>
    </location>
</feature>
<dbReference type="STRING" id="42156.A0A3P6TL34"/>
<keyword evidence="1" id="KW-0175">Coiled coil</keyword>
<dbReference type="OMA" id="HEEDEIC"/>
<dbReference type="PANTHER" id="PTHR37860:SF2">
    <property type="entry name" value="VITELLOGENIN DOMAIN-CONTAINING PROTEIN"/>
    <property type="match status" value="1"/>
</dbReference>
<dbReference type="Pfam" id="PF00094">
    <property type="entry name" value="VWD"/>
    <property type="match status" value="1"/>
</dbReference>
<feature type="coiled-coil region" evidence="1">
    <location>
        <begin position="1233"/>
        <end position="1323"/>
    </location>
</feature>
<proteinExistence type="predicted"/>
<keyword evidence="4" id="KW-1185">Reference proteome</keyword>
<evidence type="ECO:0000313" key="3">
    <source>
        <dbReference type="EMBL" id="VDK88786.1"/>
    </source>
</evidence>
<sequence>MKLDTSIIHQGMIDVKGTISGEYQIDSQLKQTIEIGLEQSFQKKGSDHHFNHVVNAASTAFNKINIQIHSARTGNSMKNLLDVTYSGKKLTANLDVSREANNMYNAAGMIKCDQFDIDTKATIVYQNRFPLQFMLKIDAETPRIANIHTLAEYAIKIDPKWSFNGNILLRFPGREIALRKQIDEVTIGKFKMETHLQWHPNDRIDAISDIGNEYGIESIVSVAGISEPINIRKYIKYQHDNYNMQWHAKQGGRTIYELNTNLIGHFGDRQQLNFNLNSEKFEPQINYHVIIELQPTTDSITALATVRKDGKHFGAGNILVPKKFSLPNQQYRGEFSWISQDKSRKVAIEYKQLKDTYGVSYAVKVQSDDRLRLNTQFDHRNNKVIFKCDLDKDNIRTISTIFTATPFSWDTFEIDGHFNTDTPLQQRSVKTRAALFHRINQANIEGLFEVNGKRYAIEGHWRKSLDNIFKHYIYAGKFEIPQGRISLEQQLQVESVLTVRKAITIVELIGAGRIFNLTNEMEYNDASFTTATNLVGNELVLRHKMTYNDNKNGERMLKKYLKYNEREININTATIYRNSEVAVDVSASSTFQPIQYVKVMFDCQKSTTFWNCNLESNANNQYVIKGREALSLQNTDISYLVKLGKLMSSEGRLQFNIDNQALKYNANAMLRYAENVYNLEMDVSDNRGTVKLQTPTYTIGNSQVRIVRKGPTEFEMNAEGEGGGRIHAHVKTGDYDKLLMIQITEILESFQLHLENSLIDEKQKLIAKLTLDPLGQKKTYGIENEIESEGEIFRALRINLKQPKRIVNVEILRPAQNKYVVSVQPNANGRRHPTVVEVTYQRITNGYYWKGSISDQALKTPLSAKLVYKKDERDKYNYGLDLQTEFVYSNDPNKSFINSLHLHRSSGQSDRRKRWFARSDGREDNAQFVIEVKSSHLASNLDTRLWTKIDRRVVGSVVIPTHATVGLETRNLQRRPVEYLLEMKMDAIKFMEIQLKSPDSILKARIDKVNNKHYRLGLYENNERPFAVGEFHLHDNGALLEYRNDNLQEVKLHVSAQKLSDYEGRIDVWHSEAKKKIQDAHLAVQVEEDNVWRSKIYIRPAMESEIIEKVRGTVSESSEIHRCTFMKDALLPIFLAHNRIANDVVASLDEAMREWTDELRNSAAEFGSEYANLVDEIESNYELVKEAILAAYDQAYQEIEEFVKSISNNDFISRLQQLPNDYDEIQREIIDALKPISELINQLHNEMDNLQRNAVAVIDRLDDTLKLKDLRKALEEYKENFERIDIVQSILYEMRKISRRYQLAKLERTIADIEMNRGRYEGEALKVYAKIKNFLLDKIIASTLSKVTSAIFESLDEIQVRQHWQQIIAYFRGKITANEIVEKLWKQYIPVYKRLSSGEYEVQVTVPYGVTSLSDALSIFHPQHFIALKSAIIESFGLSLKDQEIAQSLSHTIYTYKSRKLNPLKMITLHESIAYIIDGNRFITFDGRVFAFHARCEYLLASDLHTQRFALLAIFSTQGRLDAIKIELRGEEVVYINGVQVSMPWQNIDSIDGANLISVYRKDQWTILKTYEGLCVRCNSQYDICEIVLPGRMHGRSSGLLGSNDNEPSNDYNLVDGTPNEQLNVLAEHWAVNGECRVNQARDLTSRDDDHCQEYFQSSDSPLQRCFTQIRPKPFEQICSNGGKQQHCTATSAYLQVCSNAGIATALPHECVKCDGNLHLDDERRIERSIVEHDVVFVVEERKCVNHHKDKIAKMAQKISQQQRSVRFGWVGFGGEGVHHQPLVHYEQGQALLDISNFVKQTEPNFEPRSGIEIPHHCPKKAMEFTVKHFPFRLASAKSIVLVMCRKCPPHEHKKMLDMLLEQDITMHLLTLSKFKTSDGSKIV</sequence>
<protein>
    <recommendedName>
        <fullName evidence="2">VWFD domain-containing protein</fullName>
    </recommendedName>
</protein>
<accession>A0A3P6TL34</accession>
<dbReference type="SMART" id="SM00216">
    <property type="entry name" value="VWD"/>
    <property type="match status" value="1"/>
</dbReference>
<evidence type="ECO:0000259" key="2">
    <source>
        <dbReference type="PROSITE" id="PS51233"/>
    </source>
</evidence>
<dbReference type="OrthoDB" id="6484170at2759"/>
<dbReference type="EMBL" id="UYRX01001226">
    <property type="protein sequence ID" value="VDK88786.1"/>
    <property type="molecule type" value="Genomic_DNA"/>
</dbReference>
<feature type="non-terminal residue" evidence="3">
    <location>
        <position position="1884"/>
    </location>
</feature>
<gene>
    <name evidence="3" type="ORF">NLS_LOCUS8836</name>
</gene>
<dbReference type="PANTHER" id="PTHR37860">
    <property type="entry name" value="AGAP008810-PA"/>
    <property type="match status" value="1"/>
</dbReference>